<reference evidence="1" key="1">
    <citation type="submission" date="2014-12" db="EMBL/GenBank/DDBJ databases">
        <title>Parallel Evolution in Life History Adaptation Evident in the Tissue-Specific Poeciliopsis prolifica transcriptome.</title>
        <authorList>
            <person name="Jue N.K."/>
            <person name="Foley R.J."/>
            <person name="Obergfell C."/>
            <person name="Reznick D.N."/>
            <person name="O'Neill R.J."/>
            <person name="O'Neill M.J."/>
        </authorList>
    </citation>
    <scope>NUCLEOTIDE SEQUENCE</scope>
</reference>
<feature type="non-terminal residue" evidence="1">
    <location>
        <position position="1"/>
    </location>
</feature>
<gene>
    <name evidence="1" type="primary">PPUP7872</name>
</gene>
<feature type="non-terminal residue" evidence="1">
    <location>
        <position position="104"/>
    </location>
</feature>
<dbReference type="AlphaFoldDB" id="A0A0S7EPK3"/>
<protein>
    <submittedName>
        <fullName evidence="1">PPUP7872</fullName>
    </submittedName>
</protein>
<evidence type="ECO:0000313" key="1">
    <source>
        <dbReference type="EMBL" id="JAO06316.1"/>
    </source>
</evidence>
<sequence length="104" mass="12068">PVVFFLFSTSDNIRLLLIQTQVIQKPVKKMFFLPELARRHFVIPICSMETELVFSWPAMILFISEFRFVFVSFESDVISKYLCIIVTSTYSAFTVYASNNIKAP</sequence>
<dbReference type="EMBL" id="GBYX01475359">
    <property type="protein sequence ID" value="JAO06316.1"/>
    <property type="molecule type" value="Transcribed_RNA"/>
</dbReference>
<proteinExistence type="predicted"/>
<name>A0A0S7EPK3_9TELE</name>
<organism evidence="1">
    <name type="scientific">Poeciliopsis prolifica</name>
    <name type="common">blackstripe livebearer</name>
    <dbReference type="NCBI Taxonomy" id="188132"/>
    <lineage>
        <taxon>Eukaryota</taxon>
        <taxon>Metazoa</taxon>
        <taxon>Chordata</taxon>
        <taxon>Craniata</taxon>
        <taxon>Vertebrata</taxon>
        <taxon>Euteleostomi</taxon>
        <taxon>Actinopterygii</taxon>
        <taxon>Neopterygii</taxon>
        <taxon>Teleostei</taxon>
        <taxon>Neoteleostei</taxon>
        <taxon>Acanthomorphata</taxon>
        <taxon>Ovalentaria</taxon>
        <taxon>Atherinomorphae</taxon>
        <taxon>Cyprinodontiformes</taxon>
        <taxon>Poeciliidae</taxon>
        <taxon>Poeciliinae</taxon>
        <taxon>Poeciliopsis</taxon>
    </lineage>
</organism>
<accession>A0A0S7EPK3</accession>